<accession>A0A6F9DJZ5</accession>
<feature type="domain" description="Transposable element P transposase-like RNase H" evidence="1">
    <location>
        <begin position="2"/>
        <end position="99"/>
    </location>
</feature>
<reference evidence="2" key="1">
    <citation type="submission" date="2020-04" db="EMBL/GenBank/DDBJ databases">
        <authorList>
            <person name="Neveu A P."/>
        </authorList>
    </citation>
    <scope>NUCLEOTIDE SEQUENCE</scope>
    <source>
        <tissue evidence="2">Whole embryo</tissue>
    </source>
</reference>
<sequence length="122" mass="13880">MAPGIQHQAIEWMGFKLKNSQVQERECCLLLDEVQISAAVEYDVGLNQYIGLISPAFQSDNCSTEHMHLATHVLCFMLKGLSTKWKQVVGRKLLTNSCESVLLFNSSTAYYFNAVYQHLRSY</sequence>
<dbReference type="EMBL" id="LR787446">
    <property type="protein sequence ID" value="CAB3263308.1"/>
    <property type="molecule type" value="mRNA"/>
</dbReference>
<evidence type="ECO:0000313" key="2">
    <source>
        <dbReference type="EMBL" id="CAB3263308.1"/>
    </source>
</evidence>
<proteinExistence type="evidence at transcript level"/>
<name>A0A6F9DJZ5_9ASCI</name>
<dbReference type="Pfam" id="PF21787">
    <property type="entry name" value="TNP-like_RNaseH_N"/>
    <property type="match status" value="1"/>
</dbReference>
<gene>
    <name evidence="2" type="primary">LOC108950530</name>
</gene>
<evidence type="ECO:0000259" key="1">
    <source>
        <dbReference type="Pfam" id="PF21787"/>
    </source>
</evidence>
<dbReference type="AlphaFoldDB" id="A0A6F9DJZ5"/>
<organism evidence="2">
    <name type="scientific">Phallusia mammillata</name>
    <dbReference type="NCBI Taxonomy" id="59560"/>
    <lineage>
        <taxon>Eukaryota</taxon>
        <taxon>Metazoa</taxon>
        <taxon>Chordata</taxon>
        <taxon>Tunicata</taxon>
        <taxon>Ascidiacea</taxon>
        <taxon>Phlebobranchia</taxon>
        <taxon>Ascidiidae</taxon>
        <taxon>Phallusia</taxon>
    </lineage>
</organism>
<dbReference type="InterPro" id="IPR048365">
    <property type="entry name" value="TNP-like_RNaseH_N"/>
</dbReference>
<protein>
    <submittedName>
        <fullName evidence="2">Uncharacterized protein LOC108950530</fullName>
    </submittedName>
</protein>